<protein>
    <recommendedName>
        <fullName evidence="4">Nephrocystin 3-like N-terminal domain-containing protein</fullName>
    </recommendedName>
</protein>
<keyword evidence="2" id="KW-0040">ANK repeat</keyword>
<name>A0A8H3INU2_9LECA</name>
<dbReference type="InterPro" id="IPR002110">
    <property type="entry name" value="Ankyrin_rpt"/>
</dbReference>
<dbReference type="InterPro" id="IPR027417">
    <property type="entry name" value="P-loop_NTPase"/>
</dbReference>
<dbReference type="Gene3D" id="3.40.50.300">
    <property type="entry name" value="P-loop containing nucleotide triphosphate hydrolases"/>
    <property type="match status" value="1"/>
</dbReference>
<feature type="region of interest" description="Disordered" evidence="3">
    <location>
        <begin position="13"/>
        <end position="60"/>
    </location>
</feature>
<proteinExistence type="predicted"/>
<dbReference type="EMBL" id="CAJPDT010000041">
    <property type="protein sequence ID" value="CAF9925958.1"/>
    <property type="molecule type" value="Genomic_DNA"/>
</dbReference>
<keyword evidence="6" id="KW-1185">Reference proteome</keyword>
<gene>
    <name evidence="5" type="ORF">IMSHALPRED_006832</name>
</gene>
<accession>A0A8H3INU2</accession>
<evidence type="ECO:0000313" key="5">
    <source>
        <dbReference type="EMBL" id="CAF9925958.1"/>
    </source>
</evidence>
<sequence>MLSCFRDLLKLKTAPKQDKSAPRDHEENRKVQSDFVAQPPASEDSRSIHPGKSVSELSRRSRDLWQEASTKLDDVQKDLLSNIALPQGPSIVQAVADETAKRYHESQNRGLKIPRGEGKSDVNLRAAAGKMLSSVLRFKKLIDAGVAFDPTGYAASAWTIVSMGLQIAQNSIDRLQALFEVSATLTDTLNRCAAIEGNYRDRDLPNSENFEDTIVEVYVIILKFSAQIVSENRMKIARKVLTSINSLSEQPLQELNTKLKSKEEDLRRWTDVIAHQYHKLEMKEIDEKVASALDGIEEVAHGVSSLKSIVLSVEEHAILQWLSDYDFSASHKVAASRRESGTGTWILDNSQYGEWKTSDRSLLWLFGNSGSGKTVLCSQVIDDLEALCARNPSYVLAYWYFTFSIQSSLDIDNLLSSIIRQLCAKAQALPDNIRELGKSNRAPGSRPTRATLMNVLDSLIVSLNTANQVPFVVLDALDEYPISEGHTSSGMQQNSERKDVLLWLQNFCAKHENVHVLILSRDENDIRGFLDKALKVDVAESVIDDLHLFVSNCIERIVEERHWKAQYREAMFSRVEGISEKRFRWASLMQRRFSECMDRERMEQALETLPDSLEAMYADVLMRQIPKDYREKARLMLMWLSYSIRPLRLRELASVASLPEPMDVRRICTSSLVTLSREHIRSSQRHVDTTWSSRRRMPDSEEDVVKFDHFSVKEYMMSERLRASRGDPASYFYVSPLIAHLSIAQLSVSRILDTNGSQFTLDDIKFYQSGELPREKVDIFYQYSDDSTSEQDIDVVEHDIDMASKEKAAMEIWQRFPLLEYSTFWHRHVWEADAIDARLAIEDITKPKLSELKAQAQPRLSQSEELRGKIHSLFSNGLSQSFKNWALLLQHLTDATLAYDFIGVPSSIWYASLLNLPDSVQRLLQSDKTLPGNRDMECFFKRQPEYKQTPLQIAAIEGHLKVLSLLLETDVRVEQPEFAYLVRDVRQHGSAVVGTLIKARPYLLITENMVRSAMWSPMQSEIWRFILESPSLFKLSKAIFVLIVENIGFFGPLAVNIGLVETILRRGEDIGYSQGDFIGASFQVEESGPDSKLVTDRFKKPWTSKKVLALIISNKYCGADMMAVVLENYKGVHFSQDLLALIIANTRRGAEILAMVLKYYQGIHFSKELLIAASNNDWSHGGIIFDLILEYDEKIEVSEDMLNAAAKNSLNGAEIFSSILTHNKTIEVSEATLKPAATNKHSGAKIFSAVLGLDKKFEVSEDILKAAAANTALGKQIISIILSHDQRIEISEDILKVAARNEITGGDIFLVILRHNKHLFISQELMGAIAEKQREGRDIMNVLMDHETCDIELHGGFESLEEMMKNSAKRGYHNYRCEKNITQEMMEAAARWEPEAIAFLTAHKRSNVTFVKSTTQPISDDQTS</sequence>
<feature type="compositionally biased region" description="Basic and acidic residues" evidence="3">
    <location>
        <begin position="13"/>
        <end position="32"/>
    </location>
</feature>
<dbReference type="Proteomes" id="UP000664534">
    <property type="component" value="Unassembled WGS sequence"/>
</dbReference>
<evidence type="ECO:0000256" key="2">
    <source>
        <dbReference type="PROSITE-ProRule" id="PRU00023"/>
    </source>
</evidence>
<reference evidence="5" key="1">
    <citation type="submission" date="2021-03" db="EMBL/GenBank/DDBJ databases">
        <authorList>
            <person name="Tagirdzhanova G."/>
        </authorList>
    </citation>
    <scope>NUCLEOTIDE SEQUENCE</scope>
</reference>
<dbReference type="Gene3D" id="1.25.40.20">
    <property type="entry name" value="Ankyrin repeat-containing domain"/>
    <property type="match status" value="1"/>
</dbReference>
<keyword evidence="1" id="KW-0677">Repeat</keyword>
<organism evidence="5 6">
    <name type="scientific">Imshaugia aleurites</name>
    <dbReference type="NCBI Taxonomy" id="172621"/>
    <lineage>
        <taxon>Eukaryota</taxon>
        <taxon>Fungi</taxon>
        <taxon>Dikarya</taxon>
        <taxon>Ascomycota</taxon>
        <taxon>Pezizomycotina</taxon>
        <taxon>Lecanoromycetes</taxon>
        <taxon>OSLEUM clade</taxon>
        <taxon>Lecanoromycetidae</taxon>
        <taxon>Lecanorales</taxon>
        <taxon>Lecanorineae</taxon>
        <taxon>Parmeliaceae</taxon>
        <taxon>Imshaugia</taxon>
    </lineage>
</organism>
<dbReference type="InterPro" id="IPR055530">
    <property type="entry name" value="DUF7104"/>
</dbReference>
<feature type="domain" description="Nephrocystin 3-like N-terminal" evidence="4">
    <location>
        <begin position="341"/>
        <end position="521"/>
    </location>
</feature>
<dbReference type="InterPro" id="IPR056884">
    <property type="entry name" value="NPHP3-like_N"/>
</dbReference>
<dbReference type="Pfam" id="PF24883">
    <property type="entry name" value="NPHP3_N"/>
    <property type="match status" value="1"/>
</dbReference>
<dbReference type="PROSITE" id="PS50088">
    <property type="entry name" value="ANK_REPEAT"/>
    <property type="match status" value="1"/>
</dbReference>
<dbReference type="PANTHER" id="PTHR10039">
    <property type="entry name" value="AMELOGENIN"/>
    <property type="match status" value="1"/>
</dbReference>
<evidence type="ECO:0000256" key="3">
    <source>
        <dbReference type="SAM" id="MobiDB-lite"/>
    </source>
</evidence>
<evidence type="ECO:0000256" key="1">
    <source>
        <dbReference type="ARBA" id="ARBA00022737"/>
    </source>
</evidence>
<evidence type="ECO:0000313" key="6">
    <source>
        <dbReference type="Proteomes" id="UP000664534"/>
    </source>
</evidence>
<evidence type="ECO:0000259" key="4">
    <source>
        <dbReference type="Pfam" id="PF24883"/>
    </source>
</evidence>
<dbReference type="SUPFAM" id="SSF52540">
    <property type="entry name" value="P-loop containing nucleoside triphosphate hydrolases"/>
    <property type="match status" value="1"/>
</dbReference>
<comment type="caution">
    <text evidence="5">The sequence shown here is derived from an EMBL/GenBank/DDBJ whole genome shotgun (WGS) entry which is preliminary data.</text>
</comment>
<dbReference type="InterPro" id="IPR036770">
    <property type="entry name" value="Ankyrin_rpt-contain_sf"/>
</dbReference>
<dbReference type="PANTHER" id="PTHR10039:SF16">
    <property type="entry name" value="GPI INOSITOL-DEACYLASE"/>
    <property type="match status" value="1"/>
</dbReference>
<dbReference type="Pfam" id="PF23397">
    <property type="entry name" value="DUF7104"/>
    <property type="match status" value="3"/>
</dbReference>
<feature type="repeat" description="ANK" evidence="2">
    <location>
        <begin position="946"/>
        <end position="978"/>
    </location>
</feature>
<dbReference type="OrthoDB" id="1577640at2759"/>